<evidence type="ECO:0000313" key="2">
    <source>
        <dbReference type="EMBL" id="KAB0269715.1"/>
    </source>
</evidence>
<evidence type="ECO:0000259" key="1">
    <source>
        <dbReference type="Pfam" id="PF05050"/>
    </source>
</evidence>
<name>A0A5N3PJB6_9HYPH</name>
<dbReference type="PANTHER" id="PTHR34203">
    <property type="entry name" value="METHYLTRANSFERASE, FKBM FAMILY PROTEIN"/>
    <property type="match status" value="1"/>
</dbReference>
<dbReference type="Pfam" id="PF13578">
    <property type="entry name" value="Methyltransf_24"/>
    <property type="match status" value="1"/>
</dbReference>
<dbReference type="InterPro" id="IPR052514">
    <property type="entry name" value="SAM-dependent_MTase"/>
</dbReference>
<dbReference type="SUPFAM" id="SSF53335">
    <property type="entry name" value="S-adenosyl-L-methionine-dependent methyltransferases"/>
    <property type="match status" value="2"/>
</dbReference>
<proteinExistence type="predicted"/>
<dbReference type="RefSeq" id="WP_150941609.1">
    <property type="nucleotide sequence ID" value="NZ_VCMV01000001.1"/>
</dbReference>
<reference evidence="2 3" key="1">
    <citation type="journal article" date="2019" name="Microorganisms">
        <title>Genome Insights into the Novel Species Microvirga brassicacearum, a Rapeseed Endophyte with Biotechnological Potential.</title>
        <authorList>
            <person name="Jimenez-Gomez A."/>
            <person name="Saati-Santamaria Z."/>
            <person name="Igual J.M."/>
            <person name="Rivas R."/>
            <person name="Mateos P.F."/>
            <person name="Garcia-Fraile P."/>
        </authorList>
    </citation>
    <scope>NUCLEOTIDE SEQUENCE [LARGE SCALE GENOMIC DNA]</scope>
    <source>
        <strain evidence="2 3">CDVBN77</strain>
    </source>
</reference>
<evidence type="ECO:0000313" key="3">
    <source>
        <dbReference type="Proteomes" id="UP000325684"/>
    </source>
</evidence>
<dbReference type="GO" id="GO:0032259">
    <property type="term" value="P:methylation"/>
    <property type="evidence" value="ECO:0007669"/>
    <property type="project" value="UniProtKB-KW"/>
</dbReference>
<dbReference type="Proteomes" id="UP000325684">
    <property type="component" value="Unassembled WGS sequence"/>
</dbReference>
<keyword evidence="2" id="KW-0489">Methyltransferase</keyword>
<organism evidence="2 3">
    <name type="scientific">Microvirga brassicacearum</name>
    <dbReference type="NCBI Taxonomy" id="2580413"/>
    <lineage>
        <taxon>Bacteria</taxon>
        <taxon>Pseudomonadati</taxon>
        <taxon>Pseudomonadota</taxon>
        <taxon>Alphaproteobacteria</taxon>
        <taxon>Hyphomicrobiales</taxon>
        <taxon>Methylobacteriaceae</taxon>
        <taxon>Microvirga</taxon>
    </lineage>
</organism>
<dbReference type="GO" id="GO:0008168">
    <property type="term" value="F:methyltransferase activity"/>
    <property type="evidence" value="ECO:0007669"/>
    <property type="project" value="UniProtKB-KW"/>
</dbReference>
<comment type="caution">
    <text evidence="2">The sequence shown here is derived from an EMBL/GenBank/DDBJ whole genome shotgun (WGS) entry which is preliminary data.</text>
</comment>
<protein>
    <submittedName>
        <fullName evidence="2">FkbM family methyltransferase</fullName>
    </submittedName>
</protein>
<dbReference type="OrthoDB" id="4104638at2"/>
<feature type="domain" description="Methyltransferase FkbM" evidence="1">
    <location>
        <begin position="56"/>
        <end position="205"/>
    </location>
</feature>
<dbReference type="NCBIfam" id="TIGR01444">
    <property type="entry name" value="fkbM_fam"/>
    <property type="match status" value="1"/>
</dbReference>
<dbReference type="InterPro" id="IPR029063">
    <property type="entry name" value="SAM-dependent_MTases_sf"/>
</dbReference>
<accession>A0A5N3PJB6</accession>
<dbReference type="PANTHER" id="PTHR34203:SF15">
    <property type="entry name" value="SLL1173 PROTEIN"/>
    <property type="match status" value="1"/>
</dbReference>
<dbReference type="Gene3D" id="3.40.50.150">
    <property type="entry name" value="Vaccinia Virus protein VP39"/>
    <property type="match status" value="2"/>
</dbReference>
<sequence>MSTSAEQQRVFSLVPGAAPIELVAFYPEFTDYYPESELQTKRWLVQNAGTDWVTLDVGANVGVYSMLMSRLSPEGHVHAFEPTATAELLRKNLAAQGIGNVTVRQVAMGNQAGMLDESIYRIWGAAPERQHYDFNTLDRFVTEAGLARVDCIKIDVDGFDLEVLKGAEKTLERFNPWVIIELNHALATRGQSVGDAMLWLLARGYNSALVLDQENFILKREPSDTAGPADRLSLTFDREPILLPPVFGPGEPLPAFFSPVAKLHNGAISVPDHPRALQIPGPRWSYGASWSREGAQTAGSIIVEAEIEVSAGAVGLGCLASDLTVYVGKEMMIHAAPGPQMVRLFVPQAETVEALMLRNVTEGGEPARAEIHSVRVFTARPAAVTASPVLDPRVRSFDLNECLANDGTTARDTRQIRIVPVGELGDALDLKAPYVPERMVYRYGIDRFKTEVDEPGIYRYLYKHLSPRRHLEFGTWEGFGTVLCAQSCAAEIWTINLPEGERDEQGNPLYGRQALEGETLKPAEHGQAGDAGERIGWRYRAAGLSDRVHQILCDSREFRAEEFAPEFFDTILVDGGHTPEVVISDTDKAIPLLRSGGVMIWHDFCPDPAALAASEAGQGVMRAIVDNYDRWRPHFSQVFWVRPSWLLIGVKA</sequence>
<dbReference type="InterPro" id="IPR006342">
    <property type="entry name" value="FkbM_mtfrase"/>
</dbReference>
<dbReference type="Pfam" id="PF05050">
    <property type="entry name" value="Methyltransf_21"/>
    <property type="match status" value="1"/>
</dbReference>
<keyword evidence="2" id="KW-0808">Transferase</keyword>
<keyword evidence="3" id="KW-1185">Reference proteome</keyword>
<dbReference type="EMBL" id="VCMV01000001">
    <property type="protein sequence ID" value="KAB0269715.1"/>
    <property type="molecule type" value="Genomic_DNA"/>
</dbReference>
<dbReference type="AlphaFoldDB" id="A0A5N3PJB6"/>
<gene>
    <name evidence="2" type="ORF">FEZ63_00135</name>
</gene>